<feature type="domain" description="HTH LytTR-type" evidence="2">
    <location>
        <begin position="136"/>
        <end position="241"/>
    </location>
</feature>
<evidence type="ECO:0000313" key="3">
    <source>
        <dbReference type="EMBL" id="SDU06396.1"/>
    </source>
</evidence>
<evidence type="ECO:0000313" key="4">
    <source>
        <dbReference type="Proteomes" id="UP000243063"/>
    </source>
</evidence>
<reference evidence="4" key="1">
    <citation type="submission" date="2016-10" db="EMBL/GenBank/DDBJ databases">
        <authorList>
            <person name="Varghese N."/>
            <person name="Submissions S."/>
        </authorList>
    </citation>
    <scope>NUCLEOTIDE SEQUENCE [LARGE SCALE GENOMIC DNA]</scope>
    <source>
        <strain evidence="4">CCTCC 2012022</strain>
    </source>
</reference>
<dbReference type="GO" id="GO:0003677">
    <property type="term" value="F:DNA binding"/>
    <property type="evidence" value="ECO:0007669"/>
    <property type="project" value="InterPro"/>
</dbReference>
<dbReference type="PROSITE" id="PS50930">
    <property type="entry name" value="HTH_LYTTR"/>
    <property type="match status" value="1"/>
</dbReference>
<dbReference type="InterPro" id="IPR007492">
    <property type="entry name" value="LytTR_DNA-bd_dom"/>
</dbReference>
<dbReference type="SMART" id="SM00850">
    <property type="entry name" value="LytTR"/>
    <property type="match status" value="1"/>
</dbReference>
<name>A0A1H2FG87_9GAMM</name>
<dbReference type="PANTHER" id="PTHR37299:SF1">
    <property type="entry name" value="STAGE 0 SPORULATION PROTEIN A HOMOLOG"/>
    <property type="match status" value="1"/>
</dbReference>
<sequence length="242" mass="26520">MNVLIVADAIEARERLLRLVGQLDGCRVLDPVAGGEGALAALDSQPVDVLLLGLADLPLAARLTEREQTPALLLYLPEAGALAAETLAEADIAHVCLDDDAATLAVALARAQRPTRNQLLTLTRPPRPGQPPRSHIGARTRRGVDLIPIDEVCYFVADHKYVTLRHTHGEVLLDETLKALEEEFGARFVRIHRNALVARARIERLQRTPLGHFQLHLAGLGEETLTVSRRHVSGLRKLMQTL</sequence>
<dbReference type="Proteomes" id="UP000243063">
    <property type="component" value="Chromosome I"/>
</dbReference>
<evidence type="ECO:0000256" key="1">
    <source>
        <dbReference type="ARBA" id="ARBA00023012"/>
    </source>
</evidence>
<keyword evidence="4" id="KW-1185">Reference proteome</keyword>
<dbReference type="AlphaFoldDB" id="A0A1H2FG87"/>
<protein>
    <submittedName>
        <fullName evidence="3">Two-component system, LytT family, response regulator AlgR</fullName>
    </submittedName>
</protein>
<dbReference type="EMBL" id="LT629780">
    <property type="protein sequence ID" value="SDU06396.1"/>
    <property type="molecule type" value="Genomic_DNA"/>
</dbReference>
<organism evidence="3 4">
    <name type="scientific">Geopseudomonas guangdongensis</name>
    <dbReference type="NCBI Taxonomy" id="1245526"/>
    <lineage>
        <taxon>Bacteria</taxon>
        <taxon>Pseudomonadati</taxon>
        <taxon>Pseudomonadota</taxon>
        <taxon>Gammaproteobacteria</taxon>
        <taxon>Pseudomonadales</taxon>
        <taxon>Pseudomonadaceae</taxon>
        <taxon>Geopseudomonas</taxon>
    </lineage>
</organism>
<dbReference type="InterPro" id="IPR046947">
    <property type="entry name" value="LytR-like"/>
</dbReference>
<gene>
    <name evidence="3" type="ORF">SAMN05216580_1198</name>
</gene>
<dbReference type="FunFam" id="2.40.50.1020:FF:000002">
    <property type="entry name" value="DNA-binding response regulator AlgR"/>
    <property type="match status" value="1"/>
</dbReference>
<dbReference type="GO" id="GO:0000156">
    <property type="term" value="F:phosphorelay response regulator activity"/>
    <property type="evidence" value="ECO:0007669"/>
    <property type="project" value="InterPro"/>
</dbReference>
<dbReference type="PANTHER" id="PTHR37299">
    <property type="entry name" value="TRANSCRIPTIONAL REGULATOR-RELATED"/>
    <property type="match status" value="1"/>
</dbReference>
<evidence type="ECO:0000259" key="2">
    <source>
        <dbReference type="PROSITE" id="PS50930"/>
    </source>
</evidence>
<proteinExistence type="predicted"/>
<dbReference type="Pfam" id="PF04397">
    <property type="entry name" value="LytTR"/>
    <property type="match status" value="1"/>
</dbReference>
<dbReference type="InterPro" id="IPR011006">
    <property type="entry name" value="CheY-like_superfamily"/>
</dbReference>
<dbReference type="Gene3D" id="2.40.50.1020">
    <property type="entry name" value="LytTr DNA-binding domain"/>
    <property type="match status" value="1"/>
</dbReference>
<dbReference type="RefSeq" id="WP_090212875.1">
    <property type="nucleotide sequence ID" value="NZ_LT629780.1"/>
</dbReference>
<dbReference type="STRING" id="1245526.SAMN05216580_1198"/>
<dbReference type="OrthoDB" id="236568at2"/>
<keyword evidence="1" id="KW-0902">Two-component regulatory system</keyword>
<accession>A0A1H2FG87</accession>
<dbReference type="SUPFAM" id="SSF52172">
    <property type="entry name" value="CheY-like"/>
    <property type="match status" value="1"/>
</dbReference>